<dbReference type="InterPro" id="IPR029787">
    <property type="entry name" value="Nucleotide_cyclase"/>
</dbReference>
<dbReference type="SMART" id="SM00267">
    <property type="entry name" value="GGDEF"/>
    <property type="match status" value="1"/>
</dbReference>
<dbReference type="PROSITE" id="PS50113">
    <property type="entry name" value="PAC"/>
    <property type="match status" value="1"/>
</dbReference>
<dbReference type="PROSITE" id="PS50883">
    <property type="entry name" value="EAL"/>
    <property type="match status" value="1"/>
</dbReference>
<dbReference type="eggNOG" id="COG5001">
    <property type="taxonomic scope" value="Bacteria"/>
</dbReference>
<dbReference type="Gene3D" id="3.20.20.450">
    <property type="entry name" value="EAL domain"/>
    <property type="match status" value="1"/>
</dbReference>
<evidence type="ECO:0000259" key="1">
    <source>
        <dbReference type="PROSITE" id="PS50112"/>
    </source>
</evidence>
<dbReference type="InterPro" id="IPR035965">
    <property type="entry name" value="PAS-like_dom_sf"/>
</dbReference>
<accession>W0V9T4</accession>
<dbReference type="AlphaFoldDB" id="W0V9T4"/>
<feature type="domain" description="PAS" evidence="1">
    <location>
        <begin position="1"/>
        <end position="66"/>
    </location>
</feature>
<keyword evidence="6" id="KW-1185">Reference proteome</keyword>
<dbReference type="CDD" id="cd00130">
    <property type="entry name" value="PAS"/>
    <property type="match status" value="3"/>
</dbReference>
<feature type="domain" description="PAS" evidence="1">
    <location>
        <begin position="240"/>
        <end position="313"/>
    </location>
</feature>
<dbReference type="SMART" id="SM00052">
    <property type="entry name" value="EAL"/>
    <property type="match status" value="1"/>
</dbReference>
<sequence length="795" mass="89094">MDGKHASENPAFLIGPTGKITTWNAACHAALGYTELEVLHQPLHTLLKSNDQDPLARRLQRPPQQAEELDLELWHADGHPLPSRLALLPQFGKSGRLISCIALIIPGRQPIQVDTAKEVGNMPLKSAMDLIVGLLIVSDAKGQFVLWNEKAETSMQMSSEQLRNSSISSLFSEQEWQRVAASVDDVLAHGKRMCIEAQLRSGDGCETPYVISGARLTYCGRHYLCIMALDGTERRRERHDLQVRERALHAVSNGIVICRSGGKDNPIEYVNPAFERITGYTLTEVVGRDSRFMAASGLDDAERQKLRIAVEAREEINVVFRNMRKNGEVFWNDLSITPVPDENGKVSHFIGMINDVTALKQRTAHLEHEVNHDALTGLANRNLLWDRLDQALHVAQRKKSLVATILLDLNKFKFINDTMGHDVGDEVLRVVAKRLQASVRDSDTVARLSGDEFVLVLADQPSLRFTLRMVERVRISLSKPIIYEDQEIPVGAALGVSVFPHDGANAYELMRAADVAMYHSKESGNGDVHFFSPDMKSTTDAKRALETDMHEALDKNELFLMYQPRMNLTTSRITGIEALLRWRHPERGVLQPSSFLPDAEENGMIIPFGQWVLEQACRMLARLKALGHPDIPLSINSSYREFSEKNYVAYIADKLDQFKLAPASLELDMREDQLMRNVNLSKQVAERVRQLGVVLNVDEFGAGSSNLSYLQELPMRHLKITRKSVNDICLSTKTGKLAKTLIDIGHNLKLEVIAGGVENRLQQDFLLQNGCDAIQGNFYKEPIDETELTQLLDAQ</sequence>
<dbReference type="Pfam" id="PF13426">
    <property type="entry name" value="PAS_9"/>
    <property type="match status" value="3"/>
</dbReference>
<dbReference type="NCBIfam" id="TIGR00229">
    <property type="entry name" value="sensory_box"/>
    <property type="match status" value="2"/>
</dbReference>
<feature type="domain" description="GGDEF" evidence="4">
    <location>
        <begin position="400"/>
        <end position="533"/>
    </location>
</feature>
<proteinExistence type="predicted"/>
<dbReference type="PATRIC" id="fig|1349767.4.peg.92"/>
<organism evidence="5 6">
    <name type="scientific">Janthinobacterium agaricidamnosum NBRC 102515 = DSM 9628</name>
    <dbReference type="NCBI Taxonomy" id="1349767"/>
    <lineage>
        <taxon>Bacteria</taxon>
        <taxon>Pseudomonadati</taxon>
        <taxon>Pseudomonadota</taxon>
        <taxon>Betaproteobacteria</taxon>
        <taxon>Burkholderiales</taxon>
        <taxon>Oxalobacteraceae</taxon>
        <taxon>Janthinobacterium</taxon>
    </lineage>
</organism>
<feature type="domain" description="EAL" evidence="3">
    <location>
        <begin position="542"/>
        <end position="795"/>
    </location>
</feature>
<dbReference type="SMART" id="SM00091">
    <property type="entry name" value="PAS"/>
    <property type="match status" value="3"/>
</dbReference>
<dbReference type="Gene3D" id="3.30.450.20">
    <property type="entry name" value="PAS domain"/>
    <property type="match status" value="3"/>
</dbReference>
<evidence type="ECO:0000259" key="3">
    <source>
        <dbReference type="PROSITE" id="PS50883"/>
    </source>
</evidence>
<reference evidence="5 6" key="1">
    <citation type="journal article" date="2015" name="Genome Announc.">
        <title>Genome Sequence of Mushroom Soft-Rot Pathogen Janthinobacterium agaricidamnosum.</title>
        <authorList>
            <person name="Graupner K."/>
            <person name="Lackner G."/>
            <person name="Hertweck C."/>
        </authorList>
    </citation>
    <scope>NUCLEOTIDE SEQUENCE [LARGE SCALE GENOMIC DNA]</scope>
    <source>
        <strain evidence="6">NBRC 102515 / DSM 9628</strain>
    </source>
</reference>
<evidence type="ECO:0000313" key="6">
    <source>
        <dbReference type="Proteomes" id="UP000027604"/>
    </source>
</evidence>
<dbReference type="STRING" id="1349767.GJA_3492"/>
<dbReference type="PANTHER" id="PTHR44757:SF2">
    <property type="entry name" value="BIOFILM ARCHITECTURE MAINTENANCE PROTEIN MBAA"/>
    <property type="match status" value="1"/>
</dbReference>
<feature type="domain" description="PAC" evidence="2">
    <location>
        <begin position="316"/>
        <end position="368"/>
    </location>
</feature>
<dbReference type="InterPro" id="IPR052155">
    <property type="entry name" value="Biofilm_reg_signaling"/>
</dbReference>
<dbReference type="Proteomes" id="UP000027604">
    <property type="component" value="Chromosome I"/>
</dbReference>
<dbReference type="InterPro" id="IPR000014">
    <property type="entry name" value="PAS"/>
</dbReference>
<dbReference type="InterPro" id="IPR000700">
    <property type="entry name" value="PAS-assoc_C"/>
</dbReference>
<dbReference type="SUPFAM" id="SSF141868">
    <property type="entry name" value="EAL domain-like"/>
    <property type="match status" value="1"/>
</dbReference>
<evidence type="ECO:0000259" key="4">
    <source>
        <dbReference type="PROSITE" id="PS50887"/>
    </source>
</evidence>
<protein>
    <submittedName>
        <fullName evidence="5">Sensory box protein</fullName>
    </submittedName>
</protein>
<dbReference type="PANTHER" id="PTHR44757">
    <property type="entry name" value="DIGUANYLATE CYCLASE DGCP"/>
    <property type="match status" value="1"/>
</dbReference>
<dbReference type="CDD" id="cd01948">
    <property type="entry name" value="EAL"/>
    <property type="match status" value="1"/>
</dbReference>
<dbReference type="HOGENOM" id="CLU_000445_70_20_4"/>
<dbReference type="PROSITE" id="PS50112">
    <property type="entry name" value="PAS"/>
    <property type="match status" value="2"/>
</dbReference>
<dbReference type="InterPro" id="IPR043128">
    <property type="entry name" value="Rev_trsase/Diguanyl_cyclase"/>
</dbReference>
<dbReference type="KEGG" id="jag:GJA_3492"/>
<dbReference type="Pfam" id="PF00563">
    <property type="entry name" value="EAL"/>
    <property type="match status" value="1"/>
</dbReference>
<dbReference type="PROSITE" id="PS50887">
    <property type="entry name" value="GGDEF"/>
    <property type="match status" value="1"/>
</dbReference>
<dbReference type="NCBIfam" id="TIGR00254">
    <property type="entry name" value="GGDEF"/>
    <property type="match status" value="1"/>
</dbReference>
<dbReference type="InterPro" id="IPR001633">
    <property type="entry name" value="EAL_dom"/>
</dbReference>
<dbReference type="InterPro" id="IPR000160">
    <property type="entry name" value="GGDEF_dom"/>
</dbReference>
<dbReference type="Pfam" id="PF00990">
    <property type="entry name" value="GGDEF"/>
    <property type="match status" value="1"/>
</dbReference>
<dbReference type="InterPro" id="IPR035919">
    <property type="entry name" value="EAL_sf"/>
</dbReference>
<dbReference type="RefSeq" id="WP_051780983.1">
    <property type="nucleotide sequence ID" value="NZ_BCTH01000054.1"/>
</dbReference>
<dbReference type="EMBL" id="HG322949">
    <property type="protein sequence ID" value="CDG84108.1"/>
    <property type="molecule type" value="Genomic_DNA"/>
</dbReference>
<gene>
    <name evidence="5" type="ORF">GJA_3492</name>
</gene>
<dbReference type="SUPFAM" id="SSF55073">
    <property type="entry name" value="Nucleotide cyclase"/>
    <property type="match status" value="1"/>
</dbReference>
<evidence type="ECO:0000313" key="5">
    <source>
        <dbReference type="EMBL" id="CDG84108.1"/>
    </source>
</evidence>
<name>W0V9T4_9BURK</name>
<dbReference type="CDD" id="cd01949">
    <property type="entry name" value="GGDEF"/>
    <property type="match status" value="1"/>
</dbReference>
<dbReference type="Gene3D" id="3.30.70.270">
    <property type="match status" value="1"/>
</dbReference>
<dbReference type="SUPFAM" id="SSF55785">
    <property type="entry name" value="PYP-like sensor domain (PAS domain)"/>
    <property type="match status" value="3"/>
</dbReference>
<dbReference type="SMART" id="SM00086">
    <property type="entry name" value="PAC"/>
    <property type="match status" value="2"/>
</dbReference>
<dbReference type="InterPro" id="IPR001610">
    <property type="entry name" value="PAC"/>
</dbReference>
<evidence type="ECO:0000259" key="2">
    <source>
        <dbReference type="PROSITE" id="PS50113"/>
    </source>
</evidence>